<keyword evidence="6" id="KW-0511">Multifunctional enzyme</keyword>
<feature type="domain" description="PKS/mFAS DH" evidence="13">
    <location>
        <begin position="568"/>
        <end position="847"/>
    </location>
</feature>
<dbReference type="Pfam" id="PF00698">
    <property type="entry name" value="Acyl_transf_1"/>
    <property type="match status" value="1"/>
</dbReference>
<dbReference type="InterPro" id="IPR032821">
    <property type="entry name" value="PKS_assoc"/>
</dbReference>
<dbReference type="FunFam" id="1.10.1200.10:FF:000007">
    <property type="entry name" value="Probable polyketide synthase pks17"/>
    <property type="match status" value="1"/>
</dbReference>
<dbReference type="InterPro" id="IPR020843">
    <property type="entry name" value="ER"/>
</dbReference>
<organism evidence="14 15">
    <name type="scientific">Streptomyces antioxidans</name>
    <dbReference type="NCBI Taxonomy" id="1507734"/>
    <lineage>
        <taxon>Bacteria</taxon>
        <taxon>Bacillati</taxon>
        <taxon>Actinomycetota</taxon>
        <taxon>Actinomycetes</taxon>
        <taxon>Kitasatosporales</taxon>
        <taxon>Streptomycetaceae</taxon>
        <taxon>Streptomyces</taxon>
    </lineage>
</organism>
<dbReference type="RefSeq" id="WP_143645353.1">
    <property type="nucleotide sequence ID" value="NZ_LAKD02000168.1"/>
</dbReference>
<evidence type="ECO:0000259" key="12">
    <source>
        <dbReference type="PROSITE" id="PS52004"/>
    </source>
</evidence>
<dbReference type="InterPro" id="IPR016039">
    <property type="entry name" value="Thiolase-like"/>
</dbReference>
<evidence type="ECO:0000256" key="4">
    <source>
        <dbReference type="ARBA" id="ARBA00022679"/>
    </source>
</evidence>
<dbReference type="Gene3D" id="3.90.180.10">
    <property type="entry name" value="Medium-chain alcohol dehydrogenases, catalytic domain"/>
    <property type="match status" value="1"/>
</dbReference>
<dbReference type="InterPro" id="IPR036291">
    <property type="entry name" value="NAD(P)-bd_dom_sf"/>
</dbReference>
<dbReference type="PROSITE" id="PS52019">
    <property type="entry name" value="PKS_MFAS_DH"/>
    <property type="match status" value="1"/>
</dbReference>
<dbReference type="Gene3D" id="3.40.366.10">
    <property type="entry name" value="Malonyl-Coenzyme A Acyl Carrier Protein, domain 2"/>
    <property type="match status" value="1"/>
</dbReference>
<dbReference type="Pfam" id="PF08659">
    <property type="entry name" value="KR"/>
    <property type="match status" value="1"/>
</dbReference>
<feature type="domain" description="Ketosynthase family 3 (KS3)" evidence="12">
    <location>
        <begin position="1728"/>
        <end position="1819"/>
    </location>
</feature>
<dbReference type="SMART" id="SM00829">
    <property type="entry name" value="PKS_ER"/>
    <property type="match status" value="1"/>
</dbReference>
<dbReference type="FunFam" id="3.40.50.720:FF:000209">
    <property type="entry name" value="Polyketide synthase Pks12"/>
    <property type="match status" value="1"/>
</dbReference>
<dbReference type="CDD" id="cd05195">
    <property type="entry name" value="enoyl_red"/>
    <property type="match status" value="1"/>
</dbReference>
<dbReference type="EMBL" id="LAKD02000168">
    <property type="protein sequence ID" value="OPF69775.1"/>
    <property type="molecule type" value="Genomic_DNA"/>
</dbReference>
<dbReference type="Gene3D" id="3.30.70.3290">
    <property type="match status" value="1"/>
</dbReference>
<dbReference type="InterPro" id="IPR057326">
    <property type="entry name" value="KR_dom"/>
</dbReference>
<accession>A0A1V4CTS9</accession>
<dbReference type="InterPro" id="IPR049900">
    <property type="entry name" value="PKS_mFAS_DH"/>
</dbReference>
<dbReference type="InterPro" id="IPR014031">
    <property type="entry name" value="Ketoacyl_synth_C"/>
</dbReference>
<dbReference type="InterPro" id="IPR055123">
    <property type="entry name" value="SpnB-like_Rossmann"/>
</dbReference>
<dbReference type="SUPFAM" id="SSF47336">
    <property type="entry name" value="ACP-like"/>
    <property type="match status" value="1"/>
</dbReference>
<gene>
    <name evidence="14" type="ORF">VT50_0237080</name>
</gene>
<dbReference type="CDD" id="cd08956">
    <property type="entry name" value="KR_3_FAS_SDR_x"/>
    <property type="match status" value="1"/>
</dbReference>
<evidence type="ECO:0000313" key="14">
    <source>
        <dbReference type="EMBL" id="OPF69775.1"/>
    </source>
</evidence>
<dbReference type="GO" id="GO:0031177">
    <property type="term" value="F:phosphopantetheine binding"/>
    <property type="evidence" value="ECO:0007669"/>
    <property type="project" value="InterPro"/>
</dbReference>
<dbReference type="SMART" id="SM00822">
    <property type="entry name" value="PKS_KR"/>
    <property type="match status" value="1"/>
</dbReference>
<dbReference type="SMART" id="SM00827">
    <property type="entry name" value="PKS_AT"/>
    <property type="match status" value="1"/>
</dbReference>
<dbReference type="InterPro" id="IPR013154">
    <property type="entry name" value="ADH-like_N"/>
</dbReference>
<feature type="transmembrane region" description="Helical" evidence="10">
    <location>
        <begin position="1131"/>
        <end position="1152"/>
    </location>
</feature>
<dbReference type="FunFam" id="3.90.180.10:FF:000032">
    <property type="entry name" value="Probable polyketide synthase pks1"/>
    <property type="match status" value="1"/>
</dbReference>
<keyword evidence="10" id="KW-1133">Transmembrane helix</keyword>
<dbReference type="InterPro" id="IPR042104">
    <property type="entry name" value="PKS_dehydratase_sf"/>
</dbReference>
<feature type="non-terminal residue" evidence="14">
    <location>
        <position position="1819"/>
    </location>
</feature>
<dbReference type="GO" id="GO:0016491">
    <property type="term" value="F:oxidoreductase activity"/>
    <property type="evidence" value="ECO:0007669"/>
    <property type="project" value="InterPro"/>
</dbReference>
<comment type="pathway">
    <text evidence="1">Antibiotic biosynthesis.</text>
</comment>
<dbReference type="GO" id="GO:0004312">
    <property type="term" value="F:fatty acid synthase activity"/>
    <property type="evidence" value="ECO:0007669"/>
    <property type="project" value="TreeGrafter"/>
</dbReference>
<dbReference type="Gene3D" id="3.40.50.720">
    <property type="entry name" value="NAD(P)-binding Rossmann-like Domain"/>
    <property type="match status" value="1"/>
</dbReference>
<evidence type="ECO:0000256" key="9">
    <source>
        <dbReference type="SAM" id="MobiDB-lite"/>
    </source>
</evidence>
<dbReference type="Gene3D" id="1.10.1200.10">
    <property type="entry name" value="ACP-like"/>
    <property type="match status" value="1"/>
</dbReference>
<dbReference type="Pfam" id="PF08240">
    <property type="entry name" value="ADH_N"/>
    <property type="match status" value="1"/>
</dbReference>
<dbReference type="InterPro" id="IPR009081">
    <property type="entry name" value="PP-bd_ACP"/>
</dbReference>
<feature type="region of interest" description="C-terminal hotdog fold" evidence="8">
    <location>
        <begin position="710"/>
        <end position="847"/>
    </location>
</feature>
<feature type="transmembrane region" description="Helical" evidence="10">
    <location>
        <begin position="1164"/>
        <end position="1186"/>
    </location>
</feature>
<keyword evidence="15" id="KW-1185">Reference proteome</keyword>
<dbReference type="InterPro" id="IPR013968">
    <property type="entry name" value="PKS_KR"/>
</dbReference>
<dbReference type="Pfam" id="PF22953">
    <property type="entry name" value="SpnB_Rossmann"/>
    <property type="match status" value="1"/>
</dbReference>
<dbReference type="PANTHER" id="PTHR43775:SF51">
    <property type="entry name" value="INACTIVE PHENOLPHTHIOCEROL SYNTHESIS POLYKETIDE SYNTHASE TYPE I PKS1-RELATED"/>
    <property type="match status" value="1"/>
</dbReference>
<sequence length="1819" mass="189028">SNIGHTQAAAGVAGLIKMIMAMHHELLPRTLHVDQPSSHVDWSAGAVELLTEPRSWQAEGRPRRAGISAFGVSGTNAHVIIEQPEPSADPDLVPDAGPVPDADPADARTPVALPLSGRGEAGLRAQAERLLALVDDNAGPGAADIGFSLATTRAQLPHRAVVLGADRAELRRGLAALAAGEPHPAVVHDIAAEGRFAVLFSGQGSQRPGMGRALYGVFDEFTRVVDEVCGHLDPHLDRPLREILFDEPGPDPLDQTVYAQCALFTLEVALYAQLRTWGCTPAFVAGHSVGEVSAAYAAGVLSLADACTLVAARATLMQACPSGGAMLAVEAGEVEVAALLDGLADRVGIAAVNGPTAVVLSGDADAIEDVAARCAADGRRTKRLRVSHAFHSAHLDGMLDEFGQRIAGLDFRPAQIPLVANLTGTVTDRVSTPDYWVAQVRGAVRFADALGLMAVQGVRTFLELGPDGVLSAMVADATAATARNDTGNGAVAVPALRAGRDDPEQLLAATARLHTRGVTVDWAAVLAAHRPRRIDLPTYAFQHERFWLDVPAGFAGDVAGAGLRTAGHPLLGATVSIAGADTTVLTGRLSLATHPWLAGHRVRGSVLLPGTAFVELALRAGDEVGCGRIEELNLQAPLVLPDSGAVELQLVVGAADDEGHRTVQVHSRSEGADTGAWARHATGLLSPAGPSPAEPSATEPELTEWPPPGASPVPVDGLYDRLTGAGFDYGPVFRGLRGVWRLGDAVFAEVALPDDRADDATRFGLHPALLDSLLHALGVSGWRGSGFEGVPFSWTGVRLFAAGAATVRARLTRVGNAVSLLVADAAGAAVAEVGSLVLRPPAAARPEPAADAMLRVDWTALPEPGTAPQRAPWTELGPEGDLPTGTVAPVVVYRPPVPDRSTPAAARRACNAVLDLMRRWLAEDRLGASTLLIATNGAVSATQGEDVPGLAGAGVWGLVATAQSEHPGRFALADLEPGADPAAGIEAVAVALDAGEPRCAVRDGQVLVPRLGRATEGLLSAPHGPWRVDVGESGVLDELTLRQNEAAAQPLAAGQLRVGVQAGGLNFRDVMIGLGMYPEQASVGSEGAGIVLETGPGVTGFAPGDAVMGLFPGAFGPVTIADHRMVVPMPAGWSFAAAASVPMVFLTAWYALTELADLRAGQTVLVHSAAGGVGMAAVQIATHLGARVLGTASPGKWDTVRAMGLDEDQLASSRTLEFEQRFSAATGGRGVDVVLNSLAGTFVDASLRTTAPGGTFLEMGKTDVRDAAQVAADHAGVAYRAFDLLEAGPERIGRMLTELVALFDREALRPLPLRVWGVHRTVEAFRHVGQGKHIGKNVLALPTTWHAHGTVLVTGATGGLGARLARHLVTEHGVRHLVLASRSGPTAEGADELVRELTELGALPRLISCDIADRDAVAALVADCGRDRPLTAVVHAAGVLDDGLLEDMDPDRIDHVLRPKADGAWHLHELTAGLPLTAFVLFSSAAGVFGSAGQANYAAANAFLDALAAHRRALGLPAVSLAWGSWAEQSGMIGRLSGQDTRRAGRSGVTTLSERDGLALFDLGCALTEPALVPVKLHLPRLREQAAAGELPPLFRTLAGGPARRRAATADDDQASLAGRLAAATPDERRAMLLDLVRGQAAAVLGHGGADAVAPTATFSELGFDSLTAVELRNGLGTATGQRLPSTLIFDYPSPAELAEHLLGRLTTAAPTAAPVRASAARTAVDTREPIAIVGMSCRFPGGATDPRLFWELVRDGGDAVGPMPEDRGWDLDALYHPDPDRPGTTYAREGGFLYDLPEFDPGFFGISPREAVAMDPQQ</sequence>
<feature type="active site" description="Proton donor; for dehydratase activity" evidence="8">
    <location>
        <position position="771"/>
    </location>
</feature>
<dbReference type="OrthoDB" id="9778690at2"/>
<dbReference type="InterPro" id="IPR049552">
    <property type="entry name" value="PKS_DH_N"/>
</dbReference>
<dbReference type="Proteomes" id="UP000033615">
    <property type="component" value="Unassembled WGS sequence"/>
</dbReference>
<evidence type="ECO:0000256" key="2">
    <source>
        <dbReference type="ARBA" id="ARBA00022450"/>
    </source>
</evidence>
<feature type="non-terminal residue" evidence="14">
    <location>
        <position position="1"/>
    </location>
</feature>
<proteinExistence type="predicted"/>
<dbReference type="SMART" id="SM01294">
    <property type="entry name" value="PKS_PP_betabranch"/>
    <property type="match status" value="1"/>
</dbReference>
<reference evidence="14" key="1">
    <citation type="submission" date="2016-12" db="EMBL/GenBank/DDBJ databases">
        <title>Genome sequence of Streptomyces antioxidans MUSC 164.</title>
        <authorList>
            <person name="Lee L.-H."/>
            <person name="Ser H.-L."/>
        </authorList>
    </citation>
    <scope>NUCLEOTIDE SEQUENCE [LARGE SCALE GENOMIC DNA]</scope>
    <source>
        <strain evidence="14">MUSC 164</strain>
    </source>
</reference>
<dbReference type="Pfam" id="PF16197">
    <property type="entry name" value="KAsynt_C_assoc"/>
    <property type="match status" value="1"/>
</dbReference>
<dbReference type="Gene3D" id="3.40.47.10">
    <property type="match status" value="2"/>
</dbReference>
<dbReference type="InterPro" id="IPR049551">
    <property type="entry name" value="PKS_DH_C"/>
</dbReference>
<dbReference type="Pfam" id="PF21089">
    <property type="entry name" value="PKS_DH_N"/>
    <property type="match status" value="1"/>
</dbReference>
<keyword evidence="10" id="KW-0472">Membrane</keyword>
<dbReference type="GO" id="GO:0006633">
    <property type="term" value="P:fatty acid biosynthetic process"/>
    <property type="evidence" value="ECO:0007669"/>
    <property type="project" value="TreeGrafter"/>
</dbReference>
<feature type="active site" description="Proton acceptor; for dehydratase activity" evidence="8">
    <location>
        <position position="600"/>
    </location>
</feature>
<dbReference type="InterPro" id="IPR020806">
    <property type="entry name" value="PKS_PP-bd"/>
</dbReference>
<dbReference type="InterPro" id="IPR001227">
    <property type="entry name" value="Ac_transferase_dom_sf"/>
</dbReference>
<dbReference type="SUPFAM" id="SSF52151">
    <property type="entry name" value="FabD/lysophospholipase-like"/>
    <property type="match status" value="1"/>
</dbReference>
<feature type="region of interest" description="Disordered" evidence="9">
    <location>
        <begin position="682"/>
        <end position="710"/>
    </location>
</feature>
<comment type="caution">
    <text evidence="14">The sequence shown here is derived from an EMBL/GenBank/DDBJ whole genome shotgun (WGS) entry which is preliminary data.</text>
</comment>
<evidence type="ECO:0000256" key="10">
    <source>
        <dbReference type="SAM" id="Phobius"/>
    </source>
</evidence>
<name>A0A1V4CTS9_9ACTN</name>
<keyword evidence="10" id="KW-0812">Transmembrane</keyword>
<dbReference type="Pfam" id="PF13602">
    <property type="entry name" value="ADH_zinc_N_2"/>
    <property type="match status" value="1"/>
</dbReference>
<dbReference type="Gene3D" id="3.40.50.11460">
    <property type="match status" value="1"/>
</dbReference>
<dbReference type="Gene3D" id="3.10.129.110">
    <property type="entry name" value="Polyketide synthase dehydratase"/>
    <property type="match status" value="1"/>
</dbReference>
<dbReference type="InterPro" id="IPR020807">
    <property type="entry name" value="PKS_DH"/>
</dbReference>
<dbReference type="Pfam" id="PF00550">
    <property type="entry name" value="PP-binding"/>
    <property type="match status" value="1"/>
</dbReference>
<evidence type="ECO:0000256" key="1">
    <source>
        <dbReference type="ARBA" id="ARBA00004792"/>
    </source>
</evidence>
<evidence type="ECO:0000259" key="13">
    <source>
        <dbReference type="PROSITE" id="PS52019"/>
    </source>
</evidence>
<keyword evidence="4" id="KW-0808">Transferase</keyword>
<dbReference type="PROSITE" id="PS00012">
    <property type="entry name" value="PHOSPHOPANTETHEINE"/>
    <property type="match status" value="1"/>
</dbReference>
<feature type="domain" description="Carrier" evidence="11">
    <location>
        <begin position="1631"/>
        <end position="1706"/>
    </location>
</feature>
<dbReference type="PROSITE" id="PS50075">
    <property type="entry name" value="CARRIER"/>
    <property type="match status" value="1"/>
</dbReference>
<dbReference type="GO" id="GO:0017000">
    <property type="term" value="P:antibiotic biosynthetic process"/>
    <property type="evidence" value="ECO:0007669"/>
    <property type="project" value="UniProtKB-KW"/>
</dbReference>
<evidence type="ECO:0000256" key="8">
    <source>
        <dbReference type="PROSITE-ProRule" id="PRU01363"/>
    </source>
</evidence>
<dbReference type="PANTHER" id="PTHR43775">
    <property type="entry name" value="FATTY ACID SYNTHASE"/>
    <property type="match status" value="1"/>
</dbReference>
<dbReference type="InterPro" id="IPR050091">
    <property type="entry name" value="PKS_NRPS_Biosynth_Enz"/>
</dbReference>
<keyword evidence="5" id="KW-0045">Antibiotic biosynthesis</keyword>
<dbReference type="InterPro" id="IPR016036">
    <property type="entry name" value="Malonyl_transacylase_ACP-bd"/>
</dbReference>
<protein>
    <submittedName>
        <fullName evidence="14">Uncharacterized protein</fullName>
    </submittedName>
</protein>
<dbReference type="SUPFAM" id="SSF51735">
    <property type="entry name" value="NAD(P)-binding Rossmann-fold domains"/>
    <property type="match status" value="3"/>
</dbReference>
<evidence type="ECO:0000256" key="7">
    <source>
        <dbReference type="ARBA" id="ARBA00023315"/>
    </source>
</evidence>
<feature type="domain" description="Ketosynthase family 3 (KS3)" evidence="12">
    <location>
        <begin position="1"/>
        <end position="83"/>
    </location>
</feature>
<evidence type="ECO:0000256" key="3">
    <source>
        <dbReference type="ARBA" id="ARBA00022553"/>
    </source>
</evidence>
<dbReference type="SMART" id="SM00826">
    <property type="entry name" value="PKS_DH"/>
    <property type="match status" value="1"/>
</dbReference>
<evidence type="ECO:0000313" key="15">
    <source>
        <dbReference type="Proteomes" id="UP000033615"/>
    </source>
</evidence>
<dbReference type="InterPro" id="IPR006162">
    <property type="entry name" value="Ppantetheine_attach_site"/>
</dbReference>
<dbReference type="Pfam" id="PF00109">
    <property type="entry name" value="ketoacyl-synt"/>
    <property type="match status" value="1"/>
</dbReference>
<dbReference type="InterPro" id="IPR014030">
    <property type="entry name" value="Ketoacyl_synth_N"/>
</dbReference>
<dbReference type="Pfam" id="PF14765">
    <property type="entry name" value="PS-DH"/>
    <property type="match status" value="1"/>
</dbReference>
<dbReference type="InterPro" id="IPR016035">
    <property type="entry name" value="Acyl_Trfase/lysoPLipase"/>
</dbReference>
<evidence type="ECO:0000256" key="6">
    <source>
        <dbReference type="ARBA" id="ARBA00023268"/>
    </source>
</evidence>
<feature type="region of interest" description="N-terminal hotdog fold" evidence="8">
    <location>
        <begin position="568"/>
        <end position="692"/>
    </location>
</feature>
<dbReference type="SUPFAM" id="SSF50129">
    <property type="entry name" value="GroES-like"/>
    <property type="match status" value="1"/>
</dbReference>
<dbReference type="InterPro" id="IPR011032">
    <property type="entry name" value="GroES-like_sf"/>
</dbReference>
<dbReference type="SUPFAM" id="SSF53901">
    <property type="entry name" value="Thiolase-like"/>
    <property type="match status" value="2"/>
</dbReference>
<dbReference type="InterPro" id="IPR036736">
    <property type="entry name" value="ACP-like_sf"/>
</dbReference>
<evidence type="ECO:0000256" key="5">
    <source>
        <dbReference type="ARBA" id="ARBA00023194"/>
    </source>
</evidence>
<dbReference type="Pfam" id="PF02801">
    <property type="entry name" value="Ketoacyl-synt_C"/>
    <property type="match status" value="1"/>
</dbReference>
<evidence type="ECO:0000259" key="11">
    <source>
        <dbReference type="PROSITE" id="PS50075"/>
    </source>
</evidence>
<dbReference type="InterPro" id="IPR020841">
    <property type="entry name" value="PKS_Beta-ketoAc_synthase_dom"/>
</dbReference>
<keyword evidence="3" id="KW-0597">Phosphoprotein</keyword>
<dbReference type="SUPFAM" id="SSF55048">
    <property type="entry name" value="Probable ACP-binding domain of malonyl-CoA ACP transacylase"/>
    <property type="match status" value="1"/>
</dbReference>
<dbReference type="SMART" id="SM00823">
    <property type="entry name" value="PKS_PP"/>
    <property type="match status" value="1"/>
</dbReference>
<keyword evidence="7" id="KW-0012">Acyltransferase</keyword>
<dbReference type="InterPro" id="IPR014043">
    <property type="entry name" value="Acyl_transferase_dom"/>
</dbReference>
<keyword evidence="2" id="KW-0596">Phosphopantetheine</keyword>
<dbReference type="PROSITE" id="PS52004">
    <property type="entry name" value="KS3_2"/>
    <property type="match status" value="2"/>
</dbReference>